<organism evidence="1">
    <name type="scientific">Rhizophagus irregularis (strain DAOM 181602 / DAOM 197198 / MUCL 43194)</name>
    <name type="common">Arbuscular mycorrhizal fungus</name>
    <name type="synonym">Glomus intraradices</name>
    <dbReference type="NCBI Taxonomy" id="747089"/>
    <lineage>
        <taxon>Eukaryota</taxon>
        <taxon>Fungi</taxon>
        <taxon>Fungi incertae sedis</taxon>
        <taxon>Mucoromycota</taxon>
        <taxon>Glomeromycotina</taxon>
        <taxon>Glomeromycetes</taxon>
        <taxon>Glomerales</taxon>
        <taxon>Glomeraceae</taxon>
        <taxon>Rhizophagus</taxon>
    </lineage>
</organism>
<accession>U9TNZ4</accession>
<evidence type="ECO:0000313" key="1">
    <source>
        <dbReference type="EMBL" id="ESA09875.1"/>
    </source>
</evidence>
<dbReference type="AlphaFoldDB" id="U9TNZ4"/>
<dbReference type="HOGENOM" id="CLU_3088423_0_0_1"/>
<protein>
    <submittedName>
        <fullName evidence="1">Uncharacterized protein</fullName>
    </submittedName>
</protein>
<proteinExistence type="predicted"/>
<sequence length="52" mass="6144">MNGINSPCKISHPNQTQREYEEELQNETIKTIHTTFQNLRDIDIIVIYIDLL</sequence>
<reference evidence="1" key="1">
    <citation type="submission" date="2013-07" db="EMBL/GenBank/DDBJ databases">
        <title>The genome of an arbuscular mycorrhizal fungus provides insights into the evolution of the oldest plant symbiosis.</title>
        <authorList>
            <consortium name="DOE Joint Genome Institute"/>
            <person name="Tisserant E."/>
            <person name="Malbreil M."/>
            <person name="Kuo A."/>
            <person name="Kohler A."/>
            <person name="Symeonidi A."/>
            <person name="Balestrini R."/>
            <person name="Charron P."/>
            <person name="Duensing N."/>
            <person name="Frei-dit-Frey N."/>
            <person name="Gianinazzi-Pearson V."/>
            <person name="Gilbert B."/>
            <person name="Handa Y."/>
            <person name="Hijri M."/>
            <person name="Kaul R."/>
            <person name="Kawaguchi M."/>
            <person name="Krajinski F."/>
            <person name="Lammers P."/>
            <person name="Lapierre D."/>
            <person name="Masclaux F.G."/>
            <person name="Murat C."/>
            <person name="Morin E."/>
            <person name="Ndikumana S."/>
            <person name="Pagni M."/>
            <person name="Petitpierre D."/>
            <person name="Requena N."/>
            <person name="Rosikiewicz P."/>
            <person name="Riley R."/>
            <person name="Saito K."/>
            <person name="San Clemente H."/>
            <person name="Shapiro H."/>
            <person name="van Tuinen D."/>
            <person name="Becard G."/>
            <person name="Bonfante P."/>
            <person name="Paszkowski U."/>
            <person name="Shachar-Hill Y."/>
            <person name="Young J.P."/>
            <person name="Sanders I.R."/>
            <person name="Henrissat B."/>
            <person name="Rensing S.A."/>
            <person name="Grigoriev I.V."/>
            <person name="Corradi N."/>
            <person name="Roux C."/>
            <person name="Martin F."/>
        </authorList>
    </citation>
    <scope>NUCLEOTIDE SEQUENCE</scope>
    <source>
        <strain evidence="1">DAOM 197198</strain>
    </source>
</reference>
<gene>
    <name evidence="1" type="ORF">GLOINDRAFT_30039</name>
</gene>
<name>U9TNZ4_RHIID</name>
<dbReference type="EMBL" id="KI287640">
    <property type="protein sequence ID" value="ESA09875.1"/>
    <property type="molecule type" value="Genomic_DNA"/>
</dbReference>